<dbReference type="OrthoDB" id="69417at2"/>
<protein>
    <recommendedName>
        <fullName evidence="4">DUF1269 domain-containing protein</fullName>
    </recommendedName>
</protein>
<evidence type="ECO:0008006" key="4">
    <source>
        <dbReference type="Google" id="ProtNLM"/>
    </source>
</evidence>
<feature type="transmembrane region" description="Helical" evidence="1">
    <location>
        <begin position="100"/>
        <end position="119"/>
    </location>
</feature>
<feature type="transmembrane region" description="Helical" evidence="1">
    <location>
        <begin position="67"/>
        <end position="88"/>
    </location>
</feature>
<keyword evidence="3" id="KW-1185">Reference proteome</keyword>
<dbReference type="Proteomes" id="UP000286287">
    <property type="component" value="Unassembled WGS sequence"/>
</dbReference>
<dbReference type="RefSeq" id="WP_119763204.1">
    <property type="nucleotide sequence ID" value="NZ_QYUJ01000014.1"/>
</dbReference>
<dbReference type="EMBL" id="QYUJ01000014">
    <property type="protein sequence ID" value="RJF71734.1"/>
    <property type="molecule type" value="Genomic_DNA"/>
</dbReference>
<name>A0A418V6L0_9DEIO</name>
<dbReference type="AlphaFoldDB" id="A0A418V6L0"/>
<keyword evidence="1" id="KW-0812">Transmembrane</keyword>
<organism evidence="2 3">
    <name type="scientific">Deinococcus cavernae</name>
    <dbReference type="NCBI Taxonomy" id="2320857"/>
    <lineage>
        <taxon>Bacteria</taxon>
        <taxon>Thermotogati</taxon>
        <taxon>Deinococcota</taxon>
        <taxon>Deinococci</taxon>
        <taxon>Deinococcales</taxon>
        <taxon>Deinococcaceae</taxon>
        <taxon>Deinococcus</taxon>
    </lineage>
</organism>
<sequence>METVVALFPEPRQAQAALQHLQARGFEREHLGFSLSDVVAEEELAQASGISPEAGLPSGSAGVIRGALLGVLAGLALTFPVWLLLLLIPETRVYAHGGVMAMWFGAVTGLVLGGMFGALSGSDHGDYVKLLRSMGIPAAQAEKFYDGLKNGYVMVIARDQDGRRADEALTIMRRNGAVRLEDALGGGRLQSERGTYADVN</sequence>
<proteinExistence type="predicted"/>
<keyword evidence="1" id="KW-0472">Membrane</keyword>
<evidence type="ECO:0000313" key="3">
    <source>
        <dbReference type="Proteomes" id="UP000286287"/>
    </source>
</evidence>
<gene>
    <name evidence="2" type="ORF">D3875_09290</name>
</gene>
<reference evidence="2 3" key="1">
    <citation type="submission" date="2018-09" db="EMBL/GenBank/DDBJ databases">
        <authorList>
            <person name="Zhu H."/>
        </authorList>
    </citation>
    <scope>NUCLEOTIDE SEQUENCE [LARGE SCALE GENOMIC DNA]</scope>
    <source>
        <strain evidence="2 3">K2S05-167</strain>
    </source>
</reference>
<evidence type="ECO:0000313" key="2">
    <source>
        <dbReference type="EMBL" id="RJF71734.1"/>
    </source>
</evidence>
<accession>A0A418V6L0</accession>
<comment type="caution">
    <text evidence="2">The sequence shown here is derived from an EMBL/GenBank/DDBJ whole genome shotgun (WGS) entry which is preliminary data.</text>
</comment>
<keyword evidence="1" id="KW-1133">Transmembrane helix</keyword>
<evidence type="ECO:0000256" key="1">
    <source>
        <dbReference type="SAM" id="Phobius"/>
    </source>
</evidence>